<dbReference type="Pfam" id="PF11806">
    <property type="entry name" value="Enterochelin_N"/>
    <property type="match status" value="1"/>
</dbReference>
<evidence type="ECO:0000259" key="4">
    <source>
        <dbReference type="Pfam" id="PF11806"/>
    </source>
</evidence>
<sequence length="407" mass="44894">MPETSPRIARLLHDLRAGGAQVLADFWREVAARGTPLIERIDGDSALVTFLWRGEAAQTTTGWGIDLTLRRVPGTDLWHGSQRLPVDLRTIYFLRHGSPELPTDATGRGPTHLDLLNHHPFRLPADPADPNDRELWASLLELPKAPDEPWIRHHPGVPRGTVLSTGVRTAAWGGRRRVAVYRPAVPAAGPLPLLVVFDGYLSRALLRVPATLDNLIAAGRIPPTLALFVSAPSGARRMAELRPSAALRAFVTRELLPWARRRWAVTDDPARRVIAGSSLGGLAAAYVALAAPRAFGAVIAQSGSFWWPASTQPDEREWLTRAYAGWPAAPVRFYLDVGDRENTWPRPGQVDQLSVNRRFRDLLVARGHQVTYAEYRGGHDYVNWRRTFAEGLLAVLGGQREPMSSSA</sequence>
<evidence type="ECO:0000313" key="6">
    <source>
        <dbReference type="Proteomes" id="UP000199375"/>
    </source>
</evidence>
<dbReference type="SUPFAM" id="SSF53474">
    <property type="entry name" value="alpha/beta-Hydrolases"/>
    <property type="match status" value="1"/>
</dbReference>
<dbReference type="GO" id="GO:0006826">
    <property type="term" value="P:iron ion transport"/>
    <property type="evidence" value="ECO:0007669"/>
    <property type="project" value="InterPro"/>
</dbReference>
<dbReference type="EMBL" id="FMCW01000028">
    <property type="protein sequence ID" value="SCF10741.1"/>
    <property type="molecule type" value="Genomic_DNA"/>
</dbReference>
<evidence type="ECO:0000256" key="1">
    <source>
        <dbReference type="ARBA" id="ARBA00004496"/>
    </source>
</evidence>
<reference evidence="5 6" key="1">
    <citation type="submission" date="2016-06" db="EMBL/GenBank/DDBJ databases">
        <authorList>
            <person name="Kjaerup R.B."/>
            <person name="Dalgaard T.S."/>
            <person name="Juul-Madsen H.R."/>
        </authorList>
    </citation>
    <scope>NUCLEOTIDE SEQUENCE [LARGE SCALE GENOMIC DNA]</scope>
    <source>
        <strain evidence="5 6">DSM 45626</strain>
    </source>
</reference>
<organism evidence="5 6">
    <name type="scientific">Micromonospora haikouensis</name>
    <dbReference type="NCBI Taxonomy" id="686309"/>
    <lineage>
        <taxon>Bacteria</taxon>
        <taxon>Bacillati</taxon>
        <taxon>Actinomycetota</taxon>
        <taxon>Actinomycetes</taxon>
        <taxon>Micromonosporales</taxon>
        <taxon>Micromonosporaceae</taxon>
        <taxon>Micromonospora</taxon>
    </lineage>
</organism>
<dbReference type="Gene3D" id="3.40.50.1820">
    <property type="entry name" value="alpha/beta hydrolase"/>
    <property type="match status" value="1"/>
</dbReference>
<dbReference type="RefSeq" id="WP_091284248.1">
    <property type="nucleotide sequence ID" value="NZ_FMCW01000028.1"/>
</dbReference>
<evidence type="ECO:0000256" key="2">
    <source>
        <dbReference type="ARBA" id="ARBA00022490"/>
    </source>
</evidence>
<dbReference type="Proteomes" id="UP000199375">
    <property type="component" value="Unassembled WGS sequence"/>
</dbReference>
<dbReference type="GO" id="GO:0005506">
    <property type="term" value="F:iron ion binding"/>
    <property type="evidence" value="ECO:0007669"/>
    <property type="project" value="InterPro"/>
</dbReference>
<keyword evidence="3" id="KW-0378">Hydrolase</keyword>
<evidence type="ECO:0000313" key="5">
    <source>
        <dbReference type="EMBL" id="SCF10741.1"/>
    </source>
</evidence>
<dbReference type="InterPro" id="IPR050583">
    <property type="entry name" value="Mycobacterial_A85_antigen"/>
</dbReference>
<accession>A0A1C4XRN4</accession>
<gene>
    <name evidence="5" type="ORF">GA0070558_128103</name>
</gene>
<dbReference type="GO" id="GO:0008849">
    <property type="term" value="F:enterochelin esterase activity"/>
    <property type="evidence" value="ECO:0007669"/>
    <property type="project" value="InterPro"/>
</dbReference>
<proteinExistence type="predicted"/>
<name>A0A1C4XRN4_9ACTN</name>
<protein>
    <submittedName>
        <fullName evidence="5">Enterochelin esterase</fullName>
    </submittedName>
</protein>
<dbReference type="AlphaFoldDB" id="A0A1C4XRN4"/>
<dbReference type="GO" id="GO:0005737">
    <property type="term" value="C:cytoplasm"/>
    <property type="evidence" value="ECO:0007669"/>
    <property type="project" value="UniProtKB-SubCell"/>
</dbReference>
<dbReference type="Pfam" id="PF00756">
    <property type="entry name" value="Esterase"/>
    <property type="match status" value="1"/>
</dbReference>
<comment type="subcellular location">
    <subcellularLocation>
        <location evidence="1">Cytoplasm</location>
    </subcellularLocation>
</comment>
<evidence type="ECO:0000256" key="3">
    <source>
        <dbReference type="ARBA" id="ARBA00022801"/>
    </source>
</evidence>
<dbReference type="InterPro" id="IPR000801">
    <property type="entry name" value="Esterase-like"/>
</dbReference>
<dbReference type="InterPro" id="IPR021764">
    <property type="entry name" value="Enterochelin_esterase_N"/>
</dbReference>
<feature type="domain" description="Enterochelin esterase N-terminal" evidence="4">
    <location>
        <begin position="48"/>
        <end position="150"/>
    </location>
</feature>
<dbReference type="InterPro" id="IPR014756">
    <property type="entry name" value="Ig_E-set"/>
</dbReference>
<dbReference type="InterPro" id="IPR029058">
    <property type="entry name" value="AB_hydrolase_fold"/>
</dbReference>
<dbReference type="SUPFAM" id="SSF81296">
    <property type="entry name" value="E set domains"/>
    <property type="match status" value="1"/>
</dbReference>
<dbReference type="PANTHER" id="PTHR48098">
    <property type="entry name" value="ENTEROCHELIN ESTERASE-RELATED"/>
    <property type="match status" value="1"/>
</dbReference>
<dbReference type="PANTHER" id="PTHR48098:SF3">
    <property type="entry name" value="IRON(III) ENTEROBACTIN ESTERASE"/>
    <property type="match status" value="1"/>
</dbReference>
<keyword evidence="2" id="KW-0963">Cytoplasm</keyword>